<comment type="caution">
    <text evidence="2">The sequence shown here is derived from an EMBL/GenBank/DDBJ whole genome shotgun (WGS) entry which is preliminary data.</text>
</comment>
<dbReference type="RefSeq" id="WP_344514782.1">
    <property type="nucleotide sequence ID" value="NZ_BAAATU010000031.1"/>
</dbReference>
<evidence type="ECO:0000313" key="3">
    <source>
        <dbReference type="Proteomes" id="UP001596200"/>
    </source>
</evidence>
<evidence type="ECO:0000256" key="1">
    <source>
        <dbReference type="SAM" id="MobiDB-lite"/>
    </source>
</evidence>
<sequence>MNPSPEPIRIARVKDGHVEVDGAFDAFARRIHELGAKCGDFRLRMALLDRETETALDAVRDRHGRIVRPQEAAAIRTRRTRSALDGYRLDLADSAGPLLGAARSALDAMPPTAHTQAWRDILDSLSTSHMEILRTAGQPAEREAQTVWAHLAHWAENGAIAAHLADLHHQPGPEFTAAEAQQWTERARVAQARGALDLIESWYAADGRRITLAYLVEEDTSEVIALTGDPDAPGWSVIGRYDNEYVAGKTLPRPVPPGVLRADGSSRFNRPEMAAEIPVQELLRDVTEAHCAGDVSEALLTAADQGRGCGPMTHLHQLLYEAARFSHALESVQGQRLGARLDALGRQLEFLAREVQDAASDLGATVAVLPPHRVPKPPRIRPRPALETTPPPAPPRNTTATARRL</sequence>
<organism evidence="2 3">
    <name type="scientific">Streptomyces pulveraceus</name>
    <dbReference type="NCBI Taxonomy" id="68258"/>
    <lineage>
        <taxon>Bacteria</taxon>
        <taxon>Bacillati</taxon>
        <taxon>Actinomycetota</taxon>
        <taxon>Actinomycetes</taxon>
        <taxon>Kitasatosporales</taxon>
        <taxon>Streptomycetaceae</taxon>
        <taxon>Streptomyces</taxon>
    </lineage>
</organism>
<gene>
    <name evidence="2" type="ORF">ACFP1B_13700</name>
</gene>
<keyword evidence="3" id="KW-1185">Reference proteome</keyword>
<evidence type="ECO:0000313" key="2">
    <source>
        <dbReference type="EMBL" id="MFC5914478.1"/>
    </source>
</evidence>
<feature type="region of interest" description="Disordered" evidence="1">
    <location>
        <begin position="373"/>
        <end position="405"/>
    </location>
</feature>
<accession>A0ABW1GJP8</accession>
<name>A0ABW1GJP8_9ACTN</name>
<protein>
    <submittedName>
        <fullName evidence="2">Uncharacterized protein</fullName>
    </submittedName>
</protein>
<dbReference type="Proteomes" id="UP001596200">
    <property type="component" value="Unassembled WGS sequence"/>
</dbReference>
<feature type="compositionally biased region" description="Low complexity" evidence="1">
    <location>
        <begin position="396"/>
        <end position="405"/>
    </location>
</feature>
<proteinExistence type="predicted"/>
<dbReference type="EMBL" id="JBHSPU010000013">
    <property type="protein sequence ID" value="MFC5914478.1"/>
    <property type="molecule type" value="Genomic_DNA"/>
</dbReference>
<reference evidence="3" key="1">
    <citation type="journal article" date="2019" name="Int. J. Syst. Evol. Microbiol.">
        <title>The Global Catalogue of Microorganisms (GCM) 10K type strain sequencing project: providing services to taxonomists for standard genome sequencing and annotation.</title>
        <authorList>
            <consortium name="The Broad Institute Genomics Platform"/>
            <consortium name="The Broad Institute Genome Sequencing Center for Infectious Disease"/>
            <person name="Wu L."/>
            <person name="Ma J."/>
        </authorList>
    </citation>
    <scope>NUCLEOTIDE SEQUENCE [LARGE SCALE GENOMIC DNA]</scope>
    <source>
        <strain evidence="3">JCM 4147</strain>
    </source>
</reference>
<feature type="compositionally biased region" description="Basic residues" evidence="1">
    <location>
        <begin position="373"/>
        <end position="382"/>
    </location>
</feature>